<dbReference type="PROSITE" id="PS51257">
    <property type="entry name" value="PROKAR_LIPOPROTEIN"/>
    <property type="match status" value="1"/>
</dbReference>
<dbReference type="Proteomes" id="UP000253490">
    <property type="component" value="Unassembled WGS sequence"/>
</dbReference>
<evidence type="ECO:0008006" key="3">
    <source>
        <dbReference type="Google" id="ProtNLM"/>
    </source>
</evidence>
<dbReference type="SUPFAM" id="SSF69304">
    <property type="entry name" value="Tricorn protease N-terminal domain"/>
    <property type="match status" value="1"/>
</dbReference>
<organism evidence="1 2">
    <name type="scientific">Alkalibaculum bacchi</name>
    <dbReference type="NCBI Taxonomy" id="645887"/>
    <lineage>
        <taxon>Bacteria</taxon>
        <taxon>Bacillati</taxon>
        <taxon>Bacillota</taxon>
        <taxon>Clostridia</taxon>
        <taxon>Eubacteriales</taxon>
        <taxon>Eubacteriaceae</taxon>
        <taxon>Alkalibaculum</taxon>
    </lineage>
</organism>
<accession>A0A366ICC4</accession>
<comment type="caution">
    <text evidence="1">The sequence shown here is derived from an EMBL/GenBank/DDBJ whole genome shotgun (WGS) entry which is preliminary data.</text>
</comment>
<keyword evidence="2" id="KW-1185">Reference proteome</keyword>
<dbReference type="AlphaFoldDB" id="A0A366ICC4"/>
<dbReference type="Gene3D" id="2.130.10.10">
    <property type="entry name" value="YVTN repeat-like/Quinoprotein amine dehydrogenase"/>
    <property type="match status" value="1"/>
</dbReference>
<dbReference type="EMBL" id="QNRX01000003">
    <property type="protein sequence ID" value="RBP68370.1"/>
    <property type="molecule type" value="Genomic_DNA"/>
</dbReference>
<dbReference type="RefSeq" id="WP_113919799.1">
    <property type="nucleotide sequence ID" value="NZ_QNRX01000003.1"/>
</dbReference>
<proteinExistence type="predicted"/>
<gene>
    <name evidence="1" type="ORF">DES36_103132</name>
</gene>
<name>A0A366ICC4_9FIRM</name>
<evidence type="ECO:0000313" key="2">
    <source>
        <dbReference type="Proteomes" id="UP000253490"/>
    </source>
</evidence>
<dbReference type="InterPro" id="IPR015943">
    <property type="entry name" value="WD40/YVTN_repeat-like_dom_sf"/>
</dbReference>
<reference evidence="1 2" key="1">
    <citation type="submission" date="2018-06" db="EMBL/GenBank/DDBJ databases">
        <title>Genomic Encyclopedia of Type Strains, Phase IV (KMG-IV): sequencing the most valuable type-strain genomes for metagenomic binning, comparative biology and taxonomic classification.</title>
        <authorList>
            <person name="Goeker M."/>
        </authorList>
    </citation>
    <scope>NUCLEOTIDE SEQUENCE [LARGE SCALE GENOMIC DNA]</scope>
    <source>
        <strain evidence="1 2">DSM 22112</strain>
    </source>
</reference>
<sequence length="371" mass="42291">MKKLIIATFIFGILLFTACSKEEAVAEKDKESLAQTQSPINYEEVFESVSSSGTDSVQIKRIQSEGIVVEALNNQQLLLKNDSDLLLYNLKTNKETELLQDVYNAVLSTDKNAMAYEKNQKIYLMNLKDRKSVLLYELEGEVSRNFILSSNGDQLLLQTVKEGQYNNKIISINGQVKQIDIEKRDDLVLTDFVHFSGDKLFSLAKVKKENQLSIEDETSSTTDLIMINLKGNNIVNITNLKAEGVADCLDLYGKNQLLIELTESTINDEELLTTHTIKRIDMNSGRMYNTGIKIKDPHSLNILEDEREYIWLEESAEKDENYSQKQDLKIRKKNGEVQTLLSIFNDIPSTLFVQDNRIFFNSNGDIYIVDL</sequence>
<protein>
    <recommendedName>
        <fullName evidence="3">Lipoprotein</fullName>
    </recommendedName>
</protein>
<evidence type="ECO:0000313" key="1">
    <source>
        <dbReference type="EMBL" id="RBP68370.1"/>
    </source>
</evidence>